<reference evidence="2" key="1">
    <citation type="submission" date="2022-08" db="EMBL/GenBank/DDBJ databases">
        <authorList>
            <person name="Somphong A."/>
            <person name="Phongsopitanun W."/>
        </authorList>
    </citation>
    <scope>NUCLEOTIDE SEQUENCE</scope>
    <source>
        <strain evidence="2">LP05-1</strain>
    </source>
</reference>
<dbReference type="Gene3D" id="3.40.50.1950">
    <property type="entry name" value="Flavin prenyltransferase-like"/>
    <property type="match status" value="1"/>
</dbReference>
<evidence type="ECO:0000259" key="1">
    <source>
        <dbReference type="Pfam" id="PF02441"/>
    </source>
</evidence>
<sequence>MRKTLYLFCSAAPPVFEVAGVVEEAQTRGWDVCLGLTPTAADWLRDGIGGLSALTGRPVRWAYERPGEPEVWPPADALLVAPATLNTVNRWALGLTDTLVTGYAAEAVGRGTPTAVMPCLNTACARHPRFGPSLETLRAAGVRVLYGPEGFEPHEPGEQRSYPWGMALDVADGLG</sequence>
<proteinExistence type="predicted"/>
<dbReference type="Pfam" id="PF02441">
    <property type="entry name" value="Flavoprotein"/>
    <property type="match status" value="1"/>
</dbReference>
<dbReference type="SUPFAM" id="SSF52507">
    <property type="entry name" value="Homo-oligomeric flavin-containing Cys decarboxylases, HFCD"/>
    <property type="match status" value="1"/>
</dbReference>
<dbReference type="EMBL" id="JANUGQ010000016">
    <property type="protein sequence ID" value="MCS0637748.1"/>
    <property type="molecule type" value="Genomic_DNA"/>
</dbReference>
<evidence type="ECO:0000313" key="2">
    <source>
        <dbReference type="EMBL" id="MCS0637748.1"/>
    </source>
</evidence>
<evidence type="ECO:0000313" key="3">
    <source>
        <dbReference type="Proteomes" id="UP001431313"/>
    </source>
</evidence>
<accession>A0ABT2CK02</accession>
<name>A0ABT2CK02_9ACTN</name>
<gene>
    <name evidence="2" type="ORF">NX801_19170</name>
</gene>
<dbReference type="Proteomes" id="UP001431313">
    <property type="component" value="Unassembled WGS sequence"/>
</dbReference>
<dbReference type="InterPro" id="IPR036551">
    <property type="entry name" value="Flavin_trans-like"/>
</dbReference>
<comment type="caution">
    <text evidence="2">The sequence shown here is derived from an EMBL/GenBank/DDBJ whole genome shotgun (WGS) entry which is preliminary data.</text>
</comment>
<keyword evidence="3" id="KW-1185">Reference proteome</keyword>
<protein>
    <submittedName>
        <fullName evidence="2">Flavoprotein</fullName>
    </submittedName>
</protein>
<dbReference type="RefSeq" id="WP_258788999.1">
    <property type="nucleotide sequence ID" value="NZ_JANUGQ010000016.1"/>
</dbReference>
<dbReference type="InterPro" id="IPR003382">
    <property type="entry name" value="Flavoprotein"/>
</dbReference>
<feature type="domain" description="Flavoprotein" evidence="1">
    <location>
        <begin position="5"/>
        <end position="119"/>
    </location>
</feature>
<organism evidence="2 3">
    <name type="scientific">Streptomyces pyxinae</name>
    <dbReference type="NCBI Taxonomy" id="2970734"/>
    <lineage>
        <taxon>Bacteria</taxon>
        <taxon>Bacillati</taxon>
        <taxon>Actinomycetota</taxon>
        <taxon>Actinomycetes</taxon>
        <taxon>Kitasatosporales</taxon>
        <taxon>Streptomycetaceae</taxon>
        <taxon>Streptomyces</taxon>
    </lineage>
</organism>